<feature type="domain" description="C2 NT-type" evidence="3">
    <location>
        <begin position="9"/>
        <end position="162"/>
    </location>
</feature>
<sequence length="1367" mass="145004">MSSRILRKFRRNKAEVSDFEITTSVSSLTIECVKDKWQPNKLVIVWNKEKSKASTKPVPWKRGIEHPNRAVHVWQEPDPVISKVTLKKNSKGELVDYQDKRWTVFVQNLSPSGRHKVLATGFFDLNDYISEAPKTFDLTVTLKPANRNVVSGTIEFQLSSVLLEDGLPRIGNHPASSTSSEYIIFLLSYPNYLGHTDKEIFDDIMEDAGEVAREKSARSSRSSVNTKSLAKATYSNGEGSSKSLKEAASTSKASGLSPSGDKIMVPNTADEEKANGASQVSGVTTQEVPSFSSNKAGPRKVKKRKAPPPPCPAPPRIAPPRPVAPSAAPPRPTPPQPRPDRPRPPRPAAPSAAPRRPTPPQPCPDRPRPPRPPPPAQQNTPQKKVTSSEKHDEEKSGLSLTGGSRKQSTNKTKDMSKYPKDLNPFGGLSNSDGECSSSEEDTSKGVPEQEPCNQENQDDENASSGRPKRPKRRKKKQKKQKYPGVLNPFGGSSESEEEDSLGRNHGAVKTSSQVSDSASIGRPKRPNRRRNKQKLQMYAKELYPFGKNTDDKQRSLSSEPASELCNKTSVQDSQVSDSRCTSKDRDQGDGVEEFTNNGDTTNPMNNFDGDGERGAVPVKTPLLQDEQVLNKAKPYAAGKDGDEDAQAESNMLTKVQEGELDDGKCHSSALGTSPIACVYSKATTSSSGEACFVPPKESPPPSATVEQEGAIADAINPTAASSSCDSDISTPQVDAFPATVEQEGAIADAINTTAASSSCDSDISTPPVDAFPATVEQEGAIVDAINPTAASFSCDSDISTPQVDAFPATVEQEGAIADAINPTAASSSCDSDISTPPVDAFPTTVEQEGAIADAINTTAASSSCDSDISTPPVDAFPATVEQEGAIVDAINPTAASFSCDSDISTSQVDAFPATVEQEGAIADAINPTATSSSCDSDISTPQVDAIPATVEQEGAIADAINPTAASSSCDSDISIPQVDAFPATVEQEGAIADAINTTAASSSCDSDISTPPVDAFPATVEQKGAIADAINPTAASSSCDSDISTPQVDAFPATVEQEGAIADAINTTAASSSCDSDISTPQVDAFPATVDQEGAIADAINPTAASSSCDSDISIPQVDAFPTTVEQEGAIADTINTTAASSSCDSDISTPPVDAFPATVEQEGAIADAINPTAASSSCDSDISTPQVDAFPATVEQEGAIADAINPTAASSSSHADCFTPPVDAFCAAVEQEDASPVSQRCPELSRYVKEEICLVDDEITSLERVSSKLELEIQEVKNTKDCEEELEGLTHDWLTLTKFHSELIRRREDLHILGRQHNVVACCKFMVSELKVLYEIEGWRKTDEHRVREQRVLTLLDKLLNIAQLD</sequence>
<evidence type="ECO:0000313" key="5">
    <source>
        <dbReference type="Proteomes" id="UP001163046"/>
    </source>
</evidence>
<dbReference type="PANTHER" id="PTHR23167:SF89">
    <property type="entry name" value="MICAL-LIKE PROTEIN 1"/>
    <property type="match status" value="1"/>
</dbReference>
<organism evidence="4 5">
    <name type="scientific">Desmophyllum pertusum</name>
    <dbReference type="NCBI Taxonomy" id="174260"/>
    <lineage>
        <taxon>Eukaryota</taxon>
        <taxon>Metazoa</taxon>
        <taxon>Cnidaria</taxon>
        <taxon>Anthozoa</taxon>
        <taxon>Hexacorallia</taxon>
        <taxon>Scleractinia</taxon>
        <taxon>Caryophylliina</taxon>
        <taxon>Caryophylliidae</taxon>
        <taxon>Desmophyllum</taxon>
    </lineage>
</organism>
<dbReference type="Proteomes" id="UP001163046">
    <property type="component" value="Unassembled WGS sequence"/>
</dbReference>
<feature type="region of interest" description="Disordered" evidence="2">
    <location>
        <begin position="686"/>
        <end position="706"/>
    </location>
</feature>
<feature type="compositionally biased region" description="Basic and acidic residues" evidence="2">
    <location>
        <begin position="386"/>
        <end position="396"/>
    </location>
</feature>
<dbReference type="InterPro" id="IPR022735">
    <property type="entry name" value="bMERB_dom"/>
</dbReference>
<feature type="compositionally biased region" description="Polar residues" evidence="2">
    <location>
        <begin position="398"/>
        <end position="410"/>
    </location>
</feature>
<keyword evidence="1" id="KW-0175">Coiled coil</keyword>
<reference evidence="4" key="1">
    <citation type="submission" date="2023-01" db="EMBL/GenBank/DDBJ databases">
        <title>Genome assembly of the deep-sea coral Lophelia pertusa.</title>
        <authorList>
            <person name="Herrera S."/>
            <person name="Cordes E."/>
        </authorList>
    </citation>
    <scope>NUCLEOTIDE SEQUENCE</scope>
    <source>
        <strain evidence="4">USNM1676648</strain>
        <tissue evidence="4">Polyp</tissue>
    </source>
</reference>
<feature type="compositionally biased region" description="Polar residues" evidence="2">
    <location>
        <begin position="555"/>
        <end position="579"/>
    </location>
</feature>
<feature type="region of interest" description="Disordered" evidence="2">
    <location>
        <begin position="212"/>
        <end position="666"/>
    </location>
</feature>
<feature type="compositionally biased region" description="Polar residues" evidence="2">
    <location>
        <begin position="225"/>
        <end position="257"/>
    </location>
</feature>
<name>A0A9X0CC82_9CNID</name>
<dbReference type="EMBL" id="MU827844">
    <property type="protein sequence ID" value="KAJ7318898.1"/>
    <property type="molecule type" value="Genomic_DNA"/>
</dbReference>
<feature type="compositionally biased region" description="Polar residues" evidence="2">
    <location>
        <begin position="276"/>
        <end position="295"/>
    </location>
</feature>
<accession>A0A9X0CC82</accession>
<feature type="compositionally biased region" description="Basic residues" evidence="2">
    <location>
        <begin position="466"/>
        <end position="481"/>
    </location>
</feature>
<dbReference type="InterPro" id="IPR019448">
    <property type="entry name" value="NT-C2"/>
</dbReference>
<evidence type="ECO:0000259" key="3">
    <source>
        <dbReference type="PROSITE" id="PS51840"/>
    </source>
</evidence>
<dbReference type="PANTHER" id="PTHR23167">
    <property type="entry name" value="CALPONIN HOMOLOGY DOMAIN-CONTAINING PROTEIN DDB_G0272472-RELATED"/>
    <property type="match status" value="1"/>
</dbReference>
<feature type="compositionally biased region" description="Pro residues" evidence="2">
    <location>
        <begin position="356"/>
        <end position="376"/>
    </location>
</feature>
<feature type="compositionally biased region" description="Polar residues" evidence="2">
    <location>
        <begin position="594"/>
        <end position="605"/>
    </location>
</feature>
<comment type="caution">
    <text evidence="4">The sequence shown here is derived from an EMBL/GenBank/DDBJ whole genome shotgun (WGS) entry which is preliminary data.</text>
</comment>
<feature type="compositionally biased region" description="Pro residues" evidence="2">
    <location>
        <begin position="307"/>
        <end position="337"/>
    </location>
</feature>
<evidence type="ECO:0000313" key="4">
    <source>
        <dbReference type="EMBL" id="KAJ7318898.1"/>
    </source>
</evidence>
<keyword evidence="5" id="KW-1185">Reference proteome</keyword>
<protein>
    <submittedName>
        <fullName evidence="4">DUF3585</fullName>
    </submittedName>
</protein>
<evidence type="ECO:0000256" key="2">
    <source>
        <dbReference type="SAM" id="MobiDB-lite"/>
    </source>
</evidence>
<gene>
    <name evidence="4" type="primary">EHBP1_4</name>
    <name evidence="4" type="ORF">OS493_037125</name>
</gene>
<feature type="compositionally biased region" description="Basic residues" evidence="2">
    <location>
        <begin position="522"/>
        <end position="533"/>
    </location>
</feature>
<dbReference type="SMART" id="SM01203">
    <property type="entry name" value="DUF3585"/>
    <property type="match status" value="1"/>
</dbReference>
<dbReference type="Pfam" id="PF12130">
    <property type="entry name" value="bMERB_dom"/>
    <property type="match status" value="1"/>
</dbReference>
<feature type="compositionally biased region" description="Basic and acidic residues" evidence="2">
    <location>
        <begin position="411"/>
        <end position="420"/>
    </location>
</feature>
<feature type="compositionally biased region" description="Basic residues" evidence="2">
    <location>
        <begin position="297"/>
        <end position="306"/>
    </location>
</feature>
<dbReference type="PROSITE" id="PS51840">
    <property type="entry name" value="C2_NT"/>
    <property type="match status" value="1"/>
</dbReference>
<feature type="compositionally biased region" description="Polar residues" evidence="2">
    <location>
        <begin position="509"/>
        <end position="518"/>
    </location>
</feature>
<evidence type="ECO:0000256" key="1">
    <source>
        <dbReference type="SAM" id="Coils"/>
    </source>
</evidence>
<dbReference type="Pfam" id="PF10358">
    <property type="entry name" value="NT-C2"/>
    <property type="match status" value="1"/>
</dbReference>
<feature type="coiled-coil region" evidence="1">
    <location>
        <begin position="1260"/>
        <end position="1287"/>
    </location>
</feature>
<proteinExistence type="predicted"/>
<dbReference type="InterPro" id="IPR050540">
    <property type="entry name" value="F-actin_Monoox_Mical"/>
</dbReference>